<dbReference type="Proteomes" id="UP000886520">
    <property type="component" value="Chromosome 21"/>
</dbReference>
<feature type="compositionally biased region" description="Basic and acidic residues" evidence="10">
    <location>
        <begin position="224"/>
        <end position="234"/>
    </location>
</feature>
<dbReference type="InterPro" id="IPR001024">
    <property type="entry name" value="PLAT/LH2_dom"/>
</dbReference>
<name>A0A9D4U9L6_ADICA</name>
<dbReference type="Gene3D" id="1.20.245.10">
    <property type="entry name" value="Lipoxygenase-1, Domain 5"/>
    <property type="match status" value="1"/>
</dbReference>
<dbReference type="PRINTS" id="PR00087">
    <property type="entry name" value="LIPOXYGENASE"/>
</dbReference>
<evidence type="ECO:0000256" key="10">
    <source>
        <dbReference type="SAM" id="MobiDB-lite"/>
    </source>
</evidence>
<organism evidence="12 13">
    <name type="scientific">Adiantum capillus-veneris</name>
    <name type="common">Maidenhair fern</name>
    <dbReference type="NCBI Taxonomy" id="13818"/>
    <lineage>
        <taxon>Eukaryota</taxon>
        <taxon>Viridiplantae</taxon>
        <taxon>Streptophyta</taxon>
        <taxon>Embryophyta</taxon>
        <taxon>Tracheophyta</taxon>
        <taxon>Polypodiopsida</taxon>
        <taxon>Polypodiidae</taxon>
        <taxon>Polypodiales</taxon>
        <taxon>Pteridineae</taxon>
        <taxon>Pteridaceae</taxon>
        <taxon>Vittarioideae</taxon>
        <taxon>Adiantum</taxon>
    </lineage>
</organism>
<evidence type="ECO:0000256" key="6">
    <source>
        <dbReference type="ARBA" id="ARBA00022964"/>
    </source>
</evidence>
<dbReference type="SUPFAM" id="SSF48484">
    <property type="entry name" value="Lipoxigenase"/>
    <property type="match status" value="1"/>
</dbReference>
<reference evidence="12" key="1">
    <citation type="submission" date="2021-01" db="EMBL/GenBank/DDBJ databases">
        <title>Adiantum capillus-veneris genome.</title>
        <authorList>
            <person name="Fang Y."/>
            <person name="Liao Q."/>
        </authorList>
    </citation>
    <scope>NUCLEOTIDE SEQUENCE</scope>
    <source>
        <strain evidence="12">H3</strain>
        <tissue evidence="12">Leaf</tissue>
    </source>
</reference>
<keyword evidence="7" id="KW-0560">Oxidoreductase</keyword>
<dbReference type="GO" id="GO:0006633">
    <property type="term" value="P:fatty acid biosynthetic process"/>
    <property type="evidence" value="ECO:0007669"/>
    <property type="project" value="UniProtKB-KW"/>
</dbReference>
<dbReference type="SUPFAM" id="SSF49723">
    <property type="entry name" value="Lipase/lipooxygenase domain (PLAT/LH2 domain)"/>
    <property type="match status" value="1"/>
</dbReference>
<dbReference type="Gene3D" id="2.60.60.20">
    <property type="entry name" value="PLAT/LH2 domain"/>
    <property type="match status" value="1"/>
</dbReference>
<dbReference type="Gene3D" id="3.10.450.60">
    <property type="match status" value="1"/>
</dbReference>
<evidence type="ECO:0000256" key="9">
    <source>
        <dbReference type="ARBA" id="ARBA00023160"/>
    </source>
</evidence>
<evidence type="ECO:0000256" key="7">
    <source>
        <dbReference type="ARBA" id="ARBA00023002"/>
    </source>
</evidence>
<dbReference type="PANTHER" id="PTHR11771">
    <property type="entry name" value="LIPOXYGENASE"/>
    <property type="match status" value="1"/>
</dbReference>
<keyword evidence="8" id="KW-0443">Lipid metabolism</keyword>
<keyword evidence="6" id="KW-0223">Dioxygenase</keyword>
<feature type="domain" description="Lipoxygenase" evidence="11">
    <location>
        <begin position="149"/>
        <end position="822"/>
    </location>
</feature>
<comment type="similarity">
    <text evidence="1">Belongs to the lipoxygenase family.</text>
</comment>
<dbReference type="Pfam" id="PF00305">
    <property type="entry name" value="Lipoxygenase"/>
    <property type="match status" value="1"/>
</dbReference>
<evidence type="ECO:0000256" key="3">
    <source>
        <dbReference type="ARBA" id="ARBA00022723"/>
    </source>
</evidence>
<keyword evidence="13" id="KW-1185">Reference proteome</keyword>
<dbReference type="InterPro" id="IPR000907">
    <property type="entry name" value="LipOase"/>
</dbReference>
<keyword evidence="2" id="KW-0444">Lipid biosynthesis</keyword>
<dbReference type="GO" id="GO:0034440">
    <property type="term" value="P:lipid oxidation"/>
    <property type="evidence" value="ECO:0007669"/>
    <property type="project" value="InterPro"/>
</dbReference>
<dbReference type="InterPro" id="IPR013819">
    <property type="entry name" value="LipOase_C"/>
</dbReference>
<dbReference type="EMBL" id="JABFUD020000021">
    <property type="protein sequence ID" value="KAI5063074.1"/>
    <property type="molecule type" value="Genomic_DNA"/>
</dbReference>
<evidence type="ECO:0000259" key="11">
    <source>
        <dbReference type="PROSITE" id="PS51393"/>
    </source>
</evidence>
<dbReference type="AlphaFoldDB" id="A0A9D4U9L6"/>
<dbReference type="InterPro" id="IPR036392">
    <property type="entry name" value="PLAT/LH2_dom_sf"/>
</dbReference>
<dbReference type="GO" id="GO:0016702">
    <property type="term" value="F:oxidoreductase activity, acting on single donors with incorporation of molecular oxygen, incorporation of two atoms of oxygen"/>
    <property type="evidence" value="ECO:0007669"/>
    <property type="project" value="InterPro"/>
</dbReference>
<evidence type="ECO:0000256" key="8">
    <source>
        <dbReference type="ARBA" id="ARBA00023098"/>
    </source>
</evidence>
<keyword evidence="4" id="KW-0925">Oxylipin biosynthesis</keyword>
<dbReference type="OrthoDB" id="407298at2759"/>
<accession>A0A9D4U9L6</accession>
<evidence type="ECO:0000256" key="5">
    <source>
        <dbReference type="ARBA" id="ARBA00022832"/>
    </source>
</evidence>
<feature type="region of interest" description="Disordered" evidence="10">
    <location>
        <begin position="201"/>
        <end position="239"/>
    </location>
</feature>
<protein>
    <recommendedName>
        <fullName evidence="11">Lipoxygenase domain-containing protein</fullName>
    </recommendedName>
</protein>
<dbReference type="SMART" id="SM00308">
    <property type="entry name" value="LH2"/>
    <property type="match status" value="1"/>
</dbReference>
<evidence type="ECO:0000256" key="2">
    <source>
        <dbReference type="ARBA" id="ARBA00022516"/>
    </source>
</evidence>
<dbReference type="InterPro" id="IPR036226">
    <property type="entry name" value="LipOase_C_sf"/>
</dbReference>
<dbReference type="Gene3D" id="4.10.372.10">
    <property type="entry name" value="Lipoxygenase-1, Domain 3"/>
    <property type="match status" value="1"/>
</dbReference>
<evidence type="ECO:0000313" key="13">
    <source>
        <dbReference type="Proteomes" id="UP000886520"/>
    </source>
</evidence>
<evidence type="ECO:0000256" key="1">
    <source>
        <dbReference type="ARBA" id="ARBA00009419"/>
    </source>
</evidence>
<keyword evidence="3" id="KW-0479">Metal-binding</keyword>
<comment type="caution">
    <text evidence="12">The sequence shown here is derived from an EMBL/GenBank/DDBJ whole genome shotgun (WGS) entry which is preliminary data.</text>
</comment>
<evidence type="ECO:0000313" key="12">
    <source>
        <dbReference type="EMBL" id="KAI5063074.1"/>
    </source>
</evidence>
<dbReference type="InterPro" id="IPR001246">
    <property type="entry name" value="LipOase_plant"/>
</dbReference>
<dbReference type="Gene3D" id="4.10.375.10">
    <property type="entry name" value="Lipoxygenase-1, Domain 2"/>
    <property type="match status" value="1"/>
</dbReference>
<dbReference type="PRINTS" id="PR00468">
    <property type="entry name" value="PLTLPOXGNASE"/>
</dbReference>
<proteinExistence type="inferred from homology"/>
<evidence type="ECO:0000256" key="4">
    <source>
        <dbReference type="ARBA" id="ARBA00022767"/>
    </source>
</evidence>
<dbReference type="PROSITE" id="PS51393">
    <property type="entry name" value="LIPOXYGENASE_3"/>
    <property type="match status" value="1"/>
</dbReference>
<dbReference type="GO" id="GO:0046872">
    <property type="term" value="F:metal ion binding"/>
    <property type="evidence" value="ECO:0007669"/>
    <property type="project" value="UniProtKB-KW"/>
</dbReference>
<dbReference type="GO" id="GO:0031408">
    <property type="term" value="P:oxylipin biosynthetic process"/>
    <property type="evidence" value="ECO:0007669"/>
    <property type="project" value="UniProtKB-KW"/>
</dbReference>
<dbReference type="InterPro" id="IPR027433">
    <property type="entry name" value="Lipoxygenase_dom_3"/>
</dbReference>
<keyword evidence="9" id="KW-0275">Fatty acid biosynthesis</keyword>
<keyword evidence="5" id="KW-0276">Fatty acid metabolism</keyword>
<gene>
    <name evidence="12" type="ORF">GOP47_0021621</name>
</gene>
<sequence length="822" mass="91512">MESLSLIQGKVEIAKEGLVDSISHSVATALGFKINLQLVSLTVDPATATGQRSAIQNLKIGTRLPSFLTTPAQKINKDSYLFPLCFSVAQDFATPGAILLDSEFELEFFLESIRLQLPGLRSEILFPAKFWINQSKLYAGSRILFADEAYLPCDTPKGLEKLRREELAYLKGNDTGARKTGERIYSYDLYNNLGNPDSSADLARPVLGGSKDLPYPRRCRTGSKHTEADPKSEPSESTYLPRDEVFTTQKNNAITSKGIVATIHGLQTLIGGEKPFKSLEEVYGLYAGNLDPSLSSKYSQSDGTLFKFPPPIVAQANKQAWMSDEEFAHQRLAGMNPNMIRRLKEFPPKSTLNTDVHGREKCTITENHLEGRLEGLTVQQALDEKRLYILDYHDSFITPYVAKINEGEGKVYASRTLFFLTKAGVLIPIVIELLLPPKLRPSDNASWTNRVFPSPMSGKTDWLWQLAKGHVALVDTCHQHLCSHWIKTHAGMEPFIIATRRNLSAIHPAAKFLSPHFKDTMGTNQAARAAFLNGGGCIEKSFVTGKYSNEVSSIDYKQWRFDEQALPKDLLARGMAELDKKAEHGLKLYIEDYPYANDGLNLWAALEKWVTEYTDIYYQDDKAVEKDEELQAWWTEVREVRHGDHKDAKWWAKLVTKSALIETILTILWVATGLHGVAGFGQYPFAGLMPNCPTMGRRLIPEEGSAEYKELMGNPETFFLSSFSTRTEAASTMETFEITSQHLGEEAYLGGDGDDPPSSNARVVAAHQRFRASIAALHDIILARTTNPTPHRAGPSQMPFSLLLPYSPPGLTGRGLVKSISI</sequence>